<gene>
    <name evidence="2" type="ORF">BCR43DRAFT_499449</name>
</gene>
<dbReference type="InterPro" id="IPR036280">
    <property type="entry name" value="Multihaem_cyt_sf"/>
</dbReference>
<comment type="caution">
    <text evidence="2">The sequence shown here is derived from an EMBL/GenBank/DDBJ whole genome shotgun (WGS) entry which is preliminary data.</text>
</comment>
<proteinExistence type="predicted"/>
<evidence type="ECO:0000313" key="3">
    <source>
        <dbReference type="Proteomes" id="UP000242180"/>
    </source>
</evidence>
<dbReference type="OrthoDB" id="2287259at2759"/>
<reference evidence="2 3" key="1">
    <citation type="submission" date="2016-07" db="EMBL/GenBank/DDBJ databases">
        <title>Pervasive Adenine N6-methylation of Active Genes in Fungi.</title>
        <authorList>
            <consortium name="DOE Joint Genome Institute"/>
            <person name="Mondo S.J."/>
            <person name="Dannebaum R.O."/>
            <person name="Kuo R.C."/>
            <person name="Labutti K."/>
            <person name="Haridas S."/>
            <person name="Kuo A."/>
            <person name="Salamov A."/>
            <person name="Ahrendt S.R."/>
            <person name="Lipzen A."/>
            <person name="Sullivan W."/>
            <person name="Andreopoulos W.B."/>
            <person name="Clum A."/>
            <person name="Lindquist E."/>
            <person name="Daum C."/>
            <person name="Ramamoorthy G.K."/>
            <person name="Gryganskyi A."/>
            <person name="Culley D."/>
            <person name="Magnuson J.K."/>
            <person name="James T.Y."/>
            <person name="O'Malley M.A."/>
            <person name="Stajich J.E."/>
            <person name="Spatafora J.W."/>
            <person name="Visel A."/>
            <person name="Grigoriev I.V."/>
        </authorList>
    </citation>
    <scope>NUCLEOTIDE SEQUENCE [LARGE SCALE GENOMIC DNA]</scope>
    <source>
        <strain evidence="2 3">NRRL 2496</strain>
    </source>
</reference>
<organism evidence="2 3">
    <name type="scientific">Syncephalastrum racemosum</name>
    <name type="common">Filamentous fungus</name>
    <dbReference type="NCBI Taxonomy" id="13706"/>
    <lineage>
        <taxon>Eukaryota</taxon>
        <taxon>Fungi</taxon>
        <taxon>Fungi incertae sedis</taxon>
        <taxon>Mucoromycota</taxon>
        <taxon>Mucoromycotina</taxon>
        <taxon>Mucoromycetes</taxon>
        <taxon>Mucorales</taxon>
        <taxon>Syncephalastraceae</taxon>
        <taxon>Syncephalastrum</taxon>
    </lineage>
</organism>
<dbReference type="Proteomes" id="UP000242180">
    <property type="component" value="Unassembled WGS sequence"/>
</dbReference>
<accession>A0A1X2H0C6</accession>
<sequence length="163" mass="17497">MSYFPSPPSSPSPYEHLDDPDFEISDDEDKVVCGTCNKVLGTDWFCSECHKKCPSCNRFLAVLDDDYCTRCHLSVPSSPPSPVNYHSIQHNKSIHPTKPATGAAAILTSTTTLPSPTSSTSSAAAASSFSSSSSSTPSTSHPPSSTTAAQYSSHYHYPSSYYF</sequence>
<evidence type="ECO:0000256" key="1">
    <source>
        <dbReference type="SAM" id="MobiDB-lite"/>
    </source>
</evidence>
<name>A0A1X2H0C6_SYNRA</name>
<feature type="region of interest" description="Disordered" evidence="1">
    <location>
        <begin position="112"/>
        <end position="150"/>
    </location>
</feature>
<keyword evidence="3" id="KW-1185">Reference proteome</keyword>
<dbReference type="AlphaFoldDB" id="A0A1X2H0C6"/>
<evidence type="ECO:0000313" key="2">
    <source>
        <dbReference type="EMBL" id="ORY90532.1"/>
    </source>
</evidence>
<dbReference type="InParanoid" id="A0A1X2H0C6"/>
<dbReference type="SUPFAM" id="SSF48695">
    <property type="entry name" value="Multiheme cytochromes"/>
    <property type="match status" value="1"/>
</dbReference>
<dbReference type="EMBL" id="MCGN01000012">
    <property type="protein sequence ID" value="ORY90532.1"/>
    <property type="molecule type" value="Genomic_DNA"/>
</dbReference>
<protein>
    <submittedName>
        <fullName evidence="2">Uncharacterized protein</fullName>
    </submittedName>
</protein>